<evidence type="ECO:0000256" key="1">
    <source>
        <dbReference type="SAM" id="Phobius"/>
    </source>
</evidence>
<accession>A0A6C0AK40</accession>
<organism evidence="2">
    <name type="scientific">viral metagenome</name>
    <dbReference type="NCBI Taxonomy" id="1070528"/>
    <lineage>
        <taxon>unclassified sequences</taxon>
        <taxon>metagenomes</taxon>
        <taxon>organismal metagenomes</taxon>
    </lineage>
</organism>
<dbReference type="AlphaFoldDB" id="A0A6C0AK40"/>
<proteinExistence type="predicted"/>
<sequence length="121" mass="13818">MEFKAIHLSSILFILLIFIILGSLCYKCIIWENMVGSNLDENLQEGNKKSYLNKDLEIKEEPFESYNSPSVPLREGELYFYGRNTFTPECCAFNSNVSNGRGCACITKEQVDFLSNRGKLN</sequence>
<reference evidence="2" key="1">
    <citation type="journal article" date="2020" name="Nature">
        <title>Giant virus diversity and host interactions through global metagenomics.</title>
        <authorList>
            <person name="Schulz F."/>
            <person name="Roux S."/>
            <person name="Paez-Espino D."/>
            <person name="Jungbluth S."/>
            <person name="Walsh D.A."/>
            <person name="Denef V.J."/>
            <person name="McMahon K.D."/>
            <person name="Konstantinidis K.T."/>
            <person name="Eloe-Fadrosh E.A."/>
            <person name="Kyrpides N.C."/>
            <person name="Woyke T."/>
        </authorList>
    </citation>
    <scope>NUCLEOTIDE SEQUENCE</scope>
    <source>
        <strain evidence="2">GVMAG-S-1039698-54</strain>
    </source>
</reference>
<dbReference type="EMBL" id="MN740675">
    <property type="protein sequence ID" value="QHS80138.1"/>
    <property type="molecule type" value="Genomic_DNA"/>
</dbReference>
<keyword evidence="1" id="KW-0472">Membrane</keyword>
<protein>
    <submittedName>
        <fullName evidence="2">Uncharacterized protein</fullName>
    </submittedName>
</protein>
<keyword evidence="1" id="KW-0812">Transmembrane</keyword>
<evidence type="ECO:0000313" key="2">
    <source>
        <dbReference type="EMBL" id="QHS80138.1"/>
    </source>
</evidence>
<feature type="transmembrane region" description="Helical" evidence="1">
    <location>
        <begin position="6"/>
        <end position="26"/>
    </location>
</feature>
<name>A0A6C0AK40_9ZZZZ</name>
<keyword evidence="1" id="KW-1133">Transmembrane helix</keyword>